<dbReference type="Pfam" id="PF18102">
    <property type="entry name" value="DTC"/>
    <property type="match status" value="1"/>
</dbReference>
<evidence type="ECO:0000259" key="13">
    <source>
        <dbReference type="PROSITE" id="PS50918"/>
    </source>
</evidence>
<dbReference type="Proteomes" id="UP001168821">
    <property type="component" value="Unassembled WGS sequence"/>
</dbReference>
<dbReference type="InterPro" id="IPR018123">
    <property type="entry name" value="WWE-dom_subgr"/>
</dbReference>
<evidence type="ECO:0000256" key="6">
    <source>
        <dbReference type="ARBA" id="ARBA00022771"/>
    </source>
</evidence>
<dbReference type="EMBL" id="JALNTZ010000010">
    <property type="protein sequence ID" value="KAJ3640207.1"/>
    <property type="molecule type" value="Genomic_DNA"/>
</dbReference>
<feature type="region of interest" description="Disordered" evidence="11">
    <location>
        <begin position="175"/>
        <end position="229"/>
    </location>
</feature>
<dbReference type="SMART" id="SM00678">
    <property type="entry name" value="WWE"/>
    <property type="match status" value="2"/>
</dbReference>
<dbReference type="PANTHER" id="PTHR12622">
    <property type="entry name" value="DELTEX-RELATED"/>
    <property type="match status" value="1"/>
</dbReference>
<evidence type="ECO:0000256" key="11">
    <source>
        <dbReference type="SAM" id="MobiDB-lite"/>
    </source>
</evidence>
<dbReference type="InterPro" id="IPR037197">
    <property type="entry name" value="WWE_dom_sf"/>
</dbReference>
<dbReference type="InterPro" id="IPR039398">
    <property type="entry name" value="Deltex_fam"/>
</dbReference>
<feature type="compositionally biased region" description="Polar residues" evidence="11">
    <location>
        <begin position="282"/>
        <end position="302"/>
    </location>
</feature>
<proteinExistence type="inferred from homology"/>
<feature type="domain" description="RING-type" evidence="12">
    <location>
        <begin position="351"/>
        <end position="399"/>
    </location>
</feature>
<dbReference type="GO" id="GO:0007219">
    <property type="term" value="P:Notch signaling pathway"/>
    <property type="evidence" value="ECO:0007669"/>
    <property type="project" value="UniProtKB-KW"/>
</dbReference>
<dbReference type="CDD" id="cd16448">
    <property type="entry name" value="RING-H2"/>
    <property type="match status" value="1"/>
</dbReference>
<dbReference type="GO" id="GO:0008270">
    <property type="term" value="F:zinc ion binding"/>
    <property type="evidence" value="ECO:0007669"/>
    <property type="project" value="UniProtKB-KW"/>
</dbReference>
<sequence>MSGHAVVVWEYEIRTGYWKPYSPAVTQHLERANAKQLTRVLLSDADPTLFNFYVNLRTLTQVQEETDVVVRVRRKCYPPSSPAGKGAKWECVDLENDSDWHPFDMDIQCLIEEAWANGDQNIDMSKTHLGFPYLINFSNLTQRWLTNGHVRSVRRVKQAPYPLVKVKLEELTSVTGRRSENTKSAKNSAQQSHGKTIGSSAALNVVENKRSANKKRTHSKPKNGNDSSTTNLARAILNNLNIFSNKSSNNNITSNSENRTHKESLLDADSSSTKSGRRPSLDTVSTYLSQESRESQNTVSTTDLLNCGTSSEDDNVEHDLLSIVGVDPASAIISKFVRVSQPCEWAPRQPCPTCRQPLRPTLVVVALPCNHVLHLDCLNYSLTEQQENGDHLHIDCSICGCVYGEKHGNQPPGIMEWGIIDKRLPGHQNYRTIQIVYNIQSGIQGPDHPNPGKEYYAVGFPRVAYLPDSPKGQKTLRLLNIAWHRKLIFTISRSNTTGCEDVVAWNIPHKTEIGPSNSAHSYPDPGYLTTVLRELEALGVVEEDTR</sequence>
<dbReference type="AlphaFoldDB" id="A0AA38M2Q5"/>
<keyword evidence="5" id="KW-0677">Repeat</keyword>
<accession>A0AA38M2Q5</accession>
<comment type="pathway">
    <text evidence="2 10">Protein modification; protein ubiquitination.</text>
</comment>
<evidence type="ECO:0000256" key="2">
    <source>
        <dbReference type="ARBA" id="ARBA00004906"/>
    </source>
</evidence>
<dbReference type="SMART" id="SM00184">
    <property type="entry name" value="RING"/>
    <property type="match status" value="1"/>
</dbReference>
<feature type="domain" description="WWE" evidence="13">
    <location>
        <begin position="75"/>
        <end position="155"/>
    </location>
</feature>
<comment type="subcellular location">
    <subcellularLocation>
        <location evidence="10">Cytoplasm</location>
    </subcellularLocation>
</comment>
<dbReference type="InterPro" id="IPR039396">
    <property type="entry name" value="Deltex_C"/>
</dbReference>
<organism evidence="14 15">
    <name type="scientific">Zophobas morio</name>
    <dbReference type="NCBI Taxonomy" id="2755281"/>
    <lineage>
        <taxon>Eukaryota</taxon>
        <taxon>Metazoa</taxon>
        <taxon>Ecdysozoa</taxon>
        <taxon>Arthropoda</taxon>
        <taxon>Hexapoda</taxon>
        <taxon>Insecta</taxon>
        <taxon>Pterygota</taxon>
        <taxon>Neoptera</taxon>
        <taxon>Endopterygota</taxon>
        <taxon>Coleoptera</taxon>
        <taxon>Polyphaga</taxon>
        <taxon>Cucujiformia</taxon>
        <taxon>Tenebrionidae</taxon>
        <taxon>Zophobas</taxon>
    </lineage>
</organism>
<evidence type="ECO:0000256" key="1">
    <source>
        <dbReference type="ARBA" id="ARBA00000900"/>
    </source>
</evidence>
<dbReference type="GO" id="GO:0005737">
    <property type="term" value="C:cytoplasm"/>
    <property type="evidence" value="ECO:0007669"/>
    <property type="project" value="UniProtKB-SubCell"/>
</dbReference>
<feature type="region of interest" description="Disordered" evidence="11">
    <location>
        <begin position="244"/>
        <end position="302"/>
    </location>
</feature>
<evidence type="ECO:0000256" key="10">
    <source>
        <dbReference type="RuleBase" id="RU367105"/>
    </source>
</evidence>
<evidence type="ECO:0000256" key="5">
    <source>
        <dbReference type="ARBA" id="ARBA00022737"/>
    </source>
</evidence>
<evidence type="ECO:0000313" key="14">
    <source>
        <dbReference type="EMBL" id="KAJ3640207.1"/>
    </source>
</evidence>
<feature type="domain" description="WWE" evidence="13">
    <location>
        <begin position="1"/>
        <end position="74"/>
    </location>
</feature>
<evidence type="ECO:0000256" key="4">
    <source>
        <dbReference type="ARBA" id="ARBA00022723"/>
    </source>
</evidence>
<keyword evidence="7 10" id="KW-0862">Zinc</keyword>
<dbReference type="InterPro" id="IPR001841">
    <property type="entry name" value="Znf_RING"/>
</dbReference>
<dbReference type="CDD" id="cd09633">
    <property type="entry name" value="Deltex_C"/>
    <property type="match status" value="1"/>
</dbReference>
<dbReference type="PROSITE" id="PS50918">
    <property type="entry name" value="WWE"/>
    <property type="match status" value="2"/>
</dbReference>
<evidence type="ECO:0000256" key="9">
    <source>
        <dbReference type="PROSITE-ProRule" id="PRU00175"/>
    </source>
</evidence>
<feature type="compositionally biased region" description="Polar residues" evidence="11">
    <location>
        <begin position="184"/>
        <end position="202"/>
    </location>
</feature>
<dbReference type="Gene3D" id="3.30.390.130">
    <property type="match status" value="1"/>
</dbReference>
<dbReference type="SUPFAM" id="SSF117839">
    <property type="entry name" value="WWE domain"/>
    <property type="match status" value="2"/>
</dbReference>
<reference evidence="14" key="1">
    <citation type="journal article" date="2023" name="G3 (Bethesda)">
        <title>Whole genome assemblies of Zophobas morio and Tenebrio molitor.</title>
        <authorList>
            <person name="Kaur S."/>
            <person name="Stinson S.A."/>
            <person name="diCenzo G.C."/>
        </authorList>
    </citation>
    <scope>NUCLEOTIDE SEQUENCE</scope>
    <source>
        <strain evidence="14">QUZm001</strain>
    </source>
</reference>
<dbReference type="InterPro" id="IPR039399">
    <property type="entry name" value="Deltex_C_sf"/>
</dbReference>
<dbReference type="Gene3D" id="3.30.720.50">
    <property type="match status" value="2"/>
</dbReference>
<gene>
    <name evidence="14" type="ORF">Zmor_003521</name>
</gene>
<evidence type="ECO:0000256" key="8">
    <source>
        <dbReference type="ARBA" id="ARBA00022976"/>
    </source>
</evidence>
<dbReference type="SUPFAM" id="SSF57850">
    <property type="entry name" value="RING/U-box"/>
    <property type="match status" value="1"/>
</dbReference>
<dbReference type="GO" id="GO:0016567">
    <property type="term" value="P:protein ubiquitination"/>
    <property type="evidence" value="ECO:0007669"/>
    <property type="project" value="UniProtKB-UniRule"/>
</dbReference>
<dbReference type="PROSITE" id="PS50089">
    <property type="entry name" value="ZF_RING_2"/>
    <property type="match status" value="1"/>
</dbReference>
<evidence type="ECO:0000256" key="7">
    <source>
        <dbReference type="ARBA" id="ARBA00022833"/>
    </source>
</evidence>
<keyword evidence="6 9" id="KW-0863">Zinc-finger</keyword>
<dbReference type="GO" id="GO:0061630">
    <property type="term" value="F:ubiquitin protein ligase activity"/>
    <property type="evidence" value="ECO:0007669"/>
    <property type="project" value="UniProtKB-UniRule"/>
</dbReference>
<protein>
    <recommendedName>
        <fullName evidence="10">E3 ubiquitin-protein ligase</fullName>
        <ecNumber evidence="10">2.3.2.27</ecNumber>
    </recommendedName>
</protein>
<feature type="compositionally biased region" description="Low complexity" evidence="11">
    <location>
        <begin position="244"/>
        <end position="257"/>
    </location>
</feature>
<comment type="similarity">
    <text evidence="10">Belongs to the Deltex family.</text>
</comment>
<keyword evidence="15" id="KW-1185">Reference proteome</keyword>
<comment type="catalytic activity">
    <reaction evidence="1 10">
        <text>S-ubiquitinyl-[E2 ubiquitin-conjugating enzyme]-L-cysteine + [acceptor protein]-L-lysine = [E2 ubiquitin-conjugating enzyme]-L-cysteine + N(6)-ubiquitinyl-[acceptor protein]-L-lysine.</text>
        <dbReference type="EC" id="2.3.2.27"/>
    </reaction>
</comment>
<name>A0AA38M2Q5_9CUCU</name>
<evidence type="ECO:0000259" key="12">
    <source>
        <dbReference type="PROSITE" id="PS50089"/>
    </source>
</evidence>
<keyword evidence="4 10" id="KW-0479">Metal-binding</keyword>
<keyword evidence="3 10" id="KW-0808">Transferase</keyword>
<comment type="caution">
    <text evidence="14">The sequence shown here is derived from an EMBL/GenBank/DDBJ whole genome shotgun (WGS) entry which is preliminary data.</text>
</comment>
<evidence type="ECO:0000256" key="3">
    <source>
        <dbReference type="ARBA" id="ARBA00022679"/>
    </source>
</evidence>
<dbReference type="Pfam" id="PF02825">
    <property type="entry name" value="WWE"/>
    <property type="match status" value="2"/>
</dbReference>
<dbReference type="EC" id="2.3.2.27" evidence="10"/>
<dbReference type="InterPro" id="IPR004170">
    <property type="entry name" value="WWE_dom"/>
</dbReference>
<keyword evidence="10" id="KW-0963">Cytoplasm</keyword>
<feature type="compositionally biased region" description="Basic residues" evidence="11">
    <location>
        <begin position="211"/>
        <end position="221"/>
    </location>
</feature>
<evidence type="ECO:0000313" key="15">
    <source>
        <dbReference type="Proteomes" id="UP001168821"/>
    </source>
</evidence>
<keyword evidence="8" id="KW-0914">Notch signaling pathway</keyword>